<protein>
    <submittedName>
        <fullName evidence="1">Uncharacterized protein</fullName>
    </submittedName>
</protein>
<sequence length="148" mass="17116">MNHDSHPQDDENSYVVGRQTPDIDGLCHDYTLRRHKYEKRANEGSLRCREDWKQYIGSIERWGSCNPYEGHFASLVLPLCKPERLELVSYIFECEQTHFLLCLSLENGTANQYIKSKDAFLYDEVLESVSKALVNGHQPGEEKESTMS</sequence>
<reference evidence="1" key="2">
    <citation type="journal article" date="2023" name="IMA Fungus">
        <title>Comparative genomic study of the Penicillium genus elucidates a diverse pangenome and 15 lateral gene transfer events.</title>
        <authorList>
            <person name="Petersen C."/>
            <person name="Sorensen T."/>
            <person name="Nielsen M.R."/>
            <person name="Sondergaard T.E."/>
            <person name="Sorensen J.L."/>
            <person name="Fitzpatrick D.A."/>
            <person name="Frisvad J.C."/>
            <person name="Nielsen K.L."/>
        </authorList>
    </citation>
    <scope>NUCLEOTIDE SEQUENCE</scope>
    <source>
        <strain evidence="1">IBT 17660</strain>
    </source>
</reference>
<dbReference type="Gene3D" id="1.10.600.10">
    <property type="entry name" value="Farnesyl Diphosphate Synthase"/>
    <property type="match status" value="1"/>
</dbReference>
<evidence type="ECO:0000313" key="2">
    <source>
        <dbReference type="Proteomes" id="UP001147760"/>
    </source>
</evidence>
<reference evidence="1" key="1">
    <citation type="submission" date="2022-12" db="EMBL/GenBank/DDBJ databases">
        <authorList>
            <person name="Petersen C."/>
        </authorList>
    </citation>
    <scope>NUCLEOTIDE SEQUENCE</scope>
    <source>
        <strain evidence="1">IBT 17660</strain>
    </source>
</reference>
<proteinExistence type="predicted"/>
<dbReference type="OrthoDB" id="6921389at2759"/>
<dbReference type="AlphaFoldDB" id="A0A9X0BHD6"/>
<accession>A0A9X0BHD6</accession>
<dbReference type="EMBL" id="JAPWDO010000008">
    <property type="protein sequence ID" value="KAJ5459363.1"/>
    <property type="molecule type" value="Genomic_DNA"/>
</dbReference>
<dbReference type="SUPFAM" id="SSF48576">
    <property type="entry name" value="Terpenoid synthases"/>
    <property type="match status" value="1"/>
</dbReference>
<dbReference type="Proteomes" id="UP001147760">
    <property type="component" value="Unassembled WGS sequence"/>
</dbReference>
<dbReference type="InterPro" id="IPR008949">
    <property type="entry name" value="Isoprenoid_synthase_dom_sf"/>
</dbReference>
<comment type="caution">
    <text evidence="1">The sequence shown here is derived from an EMBL/GenBank/DDBJ whole genome shotgun (WGS) entry which is preliminary data.</text>
</comment>
<evidence type="ECO:0000313" key="1">
    <source>
        <dbReference type="EMBL" id="KAJ5459363.1"/>
    </source>
</evidence>
<keyword evidence="2" id="KW-1185">Reference proteome</keyword>
<gene>
    <name evidence="1" type="ORF">N7530_011307</name>
</gene>
<organism evidence="1 2">
    <name type="scientific">Penicillium desertorum</name>
    <dbReference type="NCBI Taxonomy" id="1303715"/>
    <lineage>
        <taxon>Eukaryota</taxon>
        <taxon>Fungi</taxon>
        <taxon>Dikarya</taxon>
        <taxon>Ascomycota</taxon>
        <taxon>Pezizomycotina</taxon>
        <taxon>Eurotiomycetes</taxon>
        <taxon>Eurotiomycetidae</taxon>
        <taxon>Eurotiales</taxon>
        <taxon>Aspergillaceae</taxon>
        <taxon>Penicillium</taxon>
    </lineage>
</organism>
<name>A0A9X0BHD6_9EURO</name>